<keyword evidence="5" id="KW-0158">Chromosome</keyword>
<proteinExistence type="inferred from homology"/>
<dbReference type="GO" id="GO:0007076">
    <property type="term" value="P:mitotic chromosome condensation"/>
    <property type="evidence" value="ECO:0007669"/>
    <property type="project" value="InterPro"/>
</dbReference>
<dbReference type="GO" id="GO:0000796">
    <property type="term" value="C:condensin complex"/>
    <property type="evidence" value="ECO:0007669"/>
    <property type="project" value="InterPro"/>
</dbReference>
<evidence type="ECO:0000256" key="7">
    <source>
        <dbReference type="ARBA" id="ARBA00022618"/>
    </source>
</evidence>
<sequence length="758" mass="85113">MAASIRDEEDDQGIFTNKSTMMANFEEWIKMATDNKINSRNSWNFALIDYFHDLNVLKDAEDNINFQKASATLDGCVKIYSSRVDSVANETGKLLSGLAERRNQEHNAHNAGADDGQGNEQEESVTIDPATGLPISNDVDSTTRRRNYNRILETTLVEFETLRMKELDQELSIDPLFKKALADFDEGGAKSLLLNTLHIDNTARVVFDATTNNKDNGRPTTQQPDDSQDEIQTSDENEVSNSGQESVLPEPSSASINRSKDESAVSVDVDDEILALGMDLIDFHLISQCQLCPSMQQLKDVVEDISKAKSFIEDVNNKFDNFLTEQDLQEAVPDNAANDDNEFETSYGNDINVDDGLFDDGDAQSASVPGEEDISMADEDKSTVDIITNVMDKELMSYFDESLKKSWRGREHWKVRSFKKRVLSEKENDGQGKNEKAKPLNKDKDTSQSAKAVNKNQTIDFFNISNDIEETIFSTKKKANLEMPQKLRTNPSHYLLPNDYQFSTQKVTRLFIKPEQHMSFFSHRKSRSNTGSQGTFKIDDFESVNNDQVSEIADENFWAKNYRLREEDQAAAENGDASDNIHQGVMDNPFDDNDGGIDFNQAFGSEGMDDYPENSTDSVLAGSAGALQEVGKTNLKVPYSRVSKKVDVKRLKDNIWKSIVETVNEEDFKESKDAPQSSNDTSKHDSSIEEDDPEKSSTIKFTDIANKISTIYSGESKKDLSTSFCFICLLHLANEHGFQISNNDNFDDLKLSINELKN</sequence>
<feature type="region of interest" description="Disordered" evidence="12">
    <location>
        <begin position="210"/>
        <end position="262"/>
    </location>
</feature>
<protein>
    <recommendedName>
        <fullName evidence="4 11">Condensin complex subunit 2</fullName>
    </recommendedName>
</protein>
<evidence type="ECO:0000313" key="13">
    <source>
        <dbReference type="EMBL" id="SCW00107.1"/>
    </source>
</evidence>
<feature type="compositionally biased region" description="Polar residues" evidence="12">
    <location>
        <begin position="210"/>
        <end position="225"/>
    </location>
</feature>
<dbReference type="GO" id="GO:0005737">
    <property type="term" value="C:cytoplasm"/>
    <property type="evidence" value="ECO:0007669"/>
    <property type="project" value="UniProtKB-SubCell"/>
</dbReference>
<dbReference type="OMA" id="GREHWKV"/>
<dbReference type="PANTHER" id="PTHR13108:SF9">
    <property type="entry name" value="CONDENSIN COMPLEX SUBUNIT 2"/>
    <property type="match status" value="1"/>
</dbReference>
<evidence type="ECO:0000256" key="9">
    <source>
        <dbReference type="ARBA" id="ARBA00023067"/>
    </source>
</evidence>
<feature type="compositionally biased region" description="Basic and acidic residues" evidence="12">
    <location>
        <begin position="424"/>
        <end position="446"/>
    </location>
</feature>
<accession>A0A1G4M8C5</accession>
<evidence type="ECO:0000256" key="5">
    <source>
        <dbReference type="ARBA" id="ARBA00022454"/>
    </source>
</evidence>
<keyword evidence="9 11" id="KW-0226">DNA condensation</keyword>
<evidence type="ECO:0000256" key="4">
    <source>
        <dbReference type="ARBA" id="ARBA00016065"/>
    </source>
</evidence>
<comment type="function">
    <text evidence="11">Regulatory subunit of the condensin complex, a complex required for conversion of interphase chromatin into mitotic-like condense chromosomes.</text>
</comment>
<reference evidence="14" key="1">
    <citation type="submission" date="2016-03" db="EMBL/GenBank/DDBJ databases">
        <authorList>
            <person name="Devillers H."/>
        </authorList>
    </citation>
    <scope>NUCLEOTIDE SEQUENCE [LARGE SCALE GENOMIC DNA]</scope>
</reference>
<dbReference type="AlphaFoldDB" id="A0A1G4M8C5"/>
<feature type="region of interest" description="Disordered" evidence="12">
    <location>
        <begin position="424"/>
        <end position="451"/>
    </location>
</feature>
<feature type="region of interest" description="Disordered" evidence="12">
    <location>
        <begin position="108"/>
        <end position="141"/>
    </location>
</feature>
<comment type="subcellular location">
    <subcellularLocation>
        <location evidence="1">Chromosome</location>
    </subcellularLocation>
    <subcellularLocation>
        <location evidence="2">Cytoplasm</location>
    </subcellularLocation>
</comment>
<keyword evidence="6" id="KW-0963">Cytoplasm</keyword>
<feature type="region of interest" description="Disordered" evidence="12">
    <location>
        <begin position="666"/>
        <end position="696"/>
    </location>
</feature>
<dbReference type="OrthoDB" id="362021at2759"/>
<dbReference type="PIRSF" id="PIRSF017126">
    <property type="entry name" value="Condensin_H"/>
    <property type="match status" value="1"/>
</dbReference>
<feature type="compositionally biased region" description="Acidic residues" evidence="12">
    <location>
        <begin position="226"/>
        <end position="238"/>
    </location>
</feature>
<evidence type="ECO:0000256" key="2">
    <source>
        <dbReference type="ARBA" id="ARBA00004496"/>
    </source>
</evidence>
<dbReference type="STRING" id="4955.A0A1G4M8C5"/>
<evidence type="ECO:0000256" key="3">
    <source>
        <dbReference type="ARBA" id="ARBA00009471"/>
    </source>
</evidence>
<dbReference type="PANTHER" id="PTHR13108">
    <property type="entry name" value="CONDENSIN COMPLEX SUBUNIT 2"/>
    <property type="match status" value="1"/>
</dbReference>
<evidence type="ECO:0000256" key="6">
    <source>
        <dbReference type="ARBA" id="ARBA00022490"/>
    </source>
</evidence>
<keyword evidence="10 11" id="KW-0131">Cell cycle</keyword>
<dbReference type="GO" id="GO:0003682">
    <property type="term" value="F:chromatin binding"/>
    <property type="evidence" value="ECO:0007669"/>
    <property type="project" value="TreeGrafter"/>
</dbReference>
<organism evidence="13 14">
    <name type="scientific">Lachancea fermentati</name>
    <name type="common">Zygosaccharomyces fermentati</name>
    <dbReference type="NCBI Taxonomy" id="4955"/>
    <lineage>
        <taxon>Eukaryota</taxon>
        <taxon>Fungi</taxon>
        <taxon>Dikarya</taxon>
        <taxon>Ascomycota</taxon>
        <taxon>Saccharomycotina</taxon>
        <taxon>Saccharomycetes</taxon>
        <taxon>Saccharomycetales</taxon>
        <taxon>Saccharomycetaceae</taxon>
        <taxon>Lachancea</taxon>
    </lineage>
</organism>
<evidence type="ECO:0000256" key="11">
    <source>
        <dbReference type="PIRNR" id="PIRNR017126"/>
    </source>
</evidence>
<evidence type="ECO:0000256" key="12">
    <source>
        <dbReference type="SAM" id="MobiDB-lite"/>
    </source>
</evidence>
<dbReference type="EMBL" id="LT598489">
    <property type="protein sequence ID" value="SCW00107.1"/>
    <property type="molecule type" value="Genomic_DNA"/>
</dbReference>
<evidence type="ECO:0000256" key="1">
    <source>
        <dbReference type="ARBA" id="ARBA00004286"/>
    </source>
</evidence>
<keyword evidence="14" id="KW-1185">Reference proteome</keyword>
<dbReference type="Proteomes" id="UP000190831">
    <property type="component" value="Chromosome B"/>
</dbReference>
<name>A0A1G4M8C5_LACFM</name>
<dbReference type="InterPro" id="IPR022816">
    <property type="entry name" value="Condensin_barren_su2"/>
</dbReference>
<evidence type="ECO:0000313" key="14">
    <source>
        <dbReference type="Proteomes" id="UP000190831"/>
    </source>
</evidence>
<dbReference type="Pfam" id="PF05786">
    <property type="entry name" value="Cnd2"/>
    <property type="match status" value="1"/>
</dbReference>
<keyword evidence="8 11" id="KW-0498">Mitosis</keyword>
<gene>
    <name evidence="13" type="ORF">LAFE_0B09604G</name>
</gene>
<keyword evidence="7 11" id="KW-0132">Cell division</keyword>
<dbReference type="GO" id="GO:0051301">
    <property type="term" value="P:cell division"/>
    <property type="evidence" value="ECO:0007669"/>
    <property type="project" value="UniProtKB-KW"/>
</dbReference>
<evidence type="ECO:0000256" key="8">
    <source>
        <dbReference type="ARBA" id="ARBA00022776"/>
    </source>
</evidence>
<evidence type="ECO:0000256" key="10">
    <source>
        <dbReference type="ARBA" id="ARBA00023306"/>
    </source>
</evidence>
<comment type="similarity">
    <text evidence="3 11">Belongs to the CND2 (condensin subunit 2) family.</text>
</comment>